<organism evidence="2 3">
    <name type="scientific">Aerococcus kribbianus</name>
    <dbReference type="NCBI Taxonomy" id="2999064"/>
    <lineage>
        <taxon>Bacteria</taxon>
        <taxon>Bacillati</taxon>
        <taxon>Bacillota</taxon>
        <taxon>Bacilli</taxon>
        <taxon>Lactobacillales</taxon>
        <taxon>Aerococcaceae</taxon>
        <taxon>Aerococcus</taxon>
    </lineage>
</organism>
<dbReference type="GO" id="GO:0006629">
    <property type="term" value="P:lipid metabolic process"/>
    <property type="evidence" value="ECO:0007669"/>
    <property type="project" value="InterPro"/>
</dbReference>
<accession>A0A9X3JEP2</accession>
<gene>
    <name evidence="2" type="ORF">OW157_03590</name>
</gene>
<reference evidence="2" key="1">
    <citation type="submission" date="2022-12" db="EMBL/GenBank/DDBJ databases">
        <title>Description and comparative metabolic analysis of Aerococcus sp. nov., isolated from the feces of a pig.</title>
        <authorList>
            <person name="Chang Y.-H."/>
        </authorList>
    </citation>
    <scope>NUCLEOTIDE SEQUENCE</scope>
    <source>
        <strain evidence="2">YH-aer222</strain>
    </source>
</reference>
<dbReference type="EMBL" id="JAPRFR010000001">
    <property type="protein sequence ID" value="MCZ0725652.1"/>
    <property type="molecule type" value="Genomic_DNA"/>
</dbReference>
<dbReference type="Gene3D" id="3.20.20.190">
    <property type="entry name" value="Phosphatidylinositol (PI) phosphodiesterase"/>
    <property type="match status" value="1"/>
</dbReference>
<dbReference type="GO" id="GO:0008081">
    <property type="term" value="F:phosphoric diester hydrolase activity"/>
    <property type="evidence" value="ECO:0007669"/>
    <property type="project" value="InterPro"/>
</dbReference>
<sequence>MTTVIAHRGYSAKFPENTPLAFQEALKAGANGIELDVHYSADQAIVICHDETVDRTSNGKGLIKELSLDQLKALDFGNANHYGKSDTGIWTLDEFLAWASDYPELLINIEIKNNIFAYEGIVKDVAALLDKYERWETVIISSFNHQTIKKMQEVNRQARLGFLVADTLLNPEEYCYKYGVTNYHPAYFSVNREDIQVLTAAGVAVNTWTVNKVEDMQTLSDIGVTAVITNEVSLALDVLA</sequence>
<dbReference type="PROSITE" id="PS51704">
    <property type="entry name" value="GP_PDE"/>
    <property type="match status" value="1"/>
</dbReference>
<dbReference type="PANTHER" id="PTHR46211">
    <property type="entry name" value="GLYCEROPHOSPHORYL DIESTER PHOSPHODIESTERASE"/>
    <property type="match status" value="1"/>
</dbReference>
<feature type="domain" description="GP-PDE" evidence="1">
    <location>
        <begin position="2"/>
        <end position="239"/>
    </location>
</feature>
<dbReference type="Pfam" id="PF03009">
    <property type="entry name" value="GDPD"/>
    <property type="match status" value="1"/>
</dbReference>
<dbReference type="SUPFAM" id="SSF51695">
    <property type="entry name" value="PLC-like phosphodiesterases"/>
    <property type="match status" value="1"/>
</dbReference>
<dbReference type="CDD" id="cd08563">
    <property type="entry name" value="GDPD_TtGDE_like"/>
    <property type="match status" value="1"/>
</dbReference>
<dbReference type="RefSeq" id="WP_268751966.1">
    <property type="nucleotide sequence ID" value="NZ_JAPRFQ010000001.1"/>
</dbReference>
<name>A0A9X3JEP2_9LACT</name>
<proteinExistence type="predicted"/>
<evidence type="ECO:0000313" key="2">
    <source>
        <dbReference type="EMBL" id="MCZ0725652.1"/>
    </source>
</evidence>
<comment type="caution">
    <text evidence="2">The sequence shown here is derived from an EMBL/GenBank/DDBJ whole genome shotgun (WGS) entry which is preliminary data.</text>
</comment>
<dbReference type="Proteomes" id="UP001146670">
    <property type="component" value="Unassembled WGS sequence"/>
</dbReference>
<dbReference type="AlphaFoldDB" id="A0A9X3JEP2"/>
<dbReference type="InterPro" id="IPR017946">
    <property type="entry name" value="PLC-like_Pdiesterase_TIM-brl"/>
</dbReference>
<keyword evidence="3" id="KW-1185">Reference proteome</keyword>
<protein>
    <submittedName>
        <fullName evidence="2">Glycerophosphodiester phosphodiesterase</fullName>
    </submittedName>
</protein>
<evidence type="ECO:0000313" key="3">
    <source>
        <dbReference type="Proteomes" id="UP001146670"/>
    </source>
</evidence>
<evidence type="ECO:0000259" key="1">
    <source>
        <dbReference type="PROSITE" id="PS51704"/>
    </source>
</evidence>
<dbReference type="InterPro" id="IPR030395">
    <property type="entry name" value="GP_PDE_dom"/>
</dbReference>
<dbReference type="PANTHER" id="PTHR46211:SF1">
    <property type="entry name" value="GLYCEROPHOSPHODIESTER PHOSPHODIESTERASE, CYTOPLASMIC"/>
    <property type="match status" value="1"/>
</dbReference>